<dbReference type="EMBL" id="CACRSJ010000110">
    <property type="protein sequence ID" value="VYS68473.1"/>
    <property type="molecule type" value="Genomic_DNA"/>
</dbReference>
<feature type="region of interest" description="Disordered" evidence="1">
    <location>
        <begin position="1"/>
        <end position="23"/>
    </location>
</feature>
<feature type="region of interest" description="Disordered" evidence="1">
    <location>
        <begin position="138"/>
        <end position="159"/>
    </location>
</feature>
<feature type="region of interest" description="Disordered" evidence="1">
    <location>
        <begin position="50"/>
        <end position="80"/>
    </location>
</feature>
<sequence length="159" mass="17464">MIGKEFDGRSFTSIDIPNSQPNGQYEGEIIASAIKIDRGKMDSCVVETNHWGEEKRMDKPTSKEVGTGKPIGGKKMDPYGMEVEQPEDVKCPTAFYEAVGAGFVFKKTLEVHQGTAAPNRVVKTLVSNLLKGFKSHPSKMRLKSTEAIPRLEDEGDSDS</sequence>
<evidence type="ECO:0000313" key="3">
    <source>
        <dbReference type="Proteomes" id="UP000426265"/>
    </source>
</evidence>
<accession>A0A654G657</accession>
<protein>
    <submittedName>
        <fullName evidence="2">Uncharacterized protein</fullName>
    </submittedName>
</protein>
<reference evidence="2 3" key="1">
    <citation type="submission" date="2019-11" db="EMBL/GenBank/DDBJ databases">
        <authorList>
            <person name="Jiao W.-B."/>
            <person name="Schneeberger K."/>
        </authorList>
    </citation>
    <scope>NUCLEOTIDE SEQUENCE [LARGE SCALE GENOMIC DNA]</scope>
    <source>
        <strain evidence="3">cv. An-1</strain>
    </source>
</reference>
<gene>
    <name evidence="2" type="ORF">AN1_LOCUS23863</name>
</gene>
<proteinExistence type="predicted"/>
<dbReference type="AlphaFoldDB" id="A0A654G657"/>
<dbReference type="Proteomes" id="UP000426265">
    <property type="component" value="Unassembled WGS sequence"/>
</dbReference>
<organism evidence="2 3">
    <name type="scientific">Arabidopsis thaliana</name>
    <name type="common">Mouse-ear cress</name>
    <dbReference type="NCBI Taxonomy" id="3702"/>
    <lineage>
        <taxon>Eukaryota</taxon>
        <taxon>Viridiplantae</taxon>
        <taxon>Streptophyta</taxon>
        <taxon>Embryophyta</taxon>
        <taxon>Tracheophyta</taxon>
        <taxon>Spermatophyta</taxon>
        <taxon>Magnoliopsida</taxon>
        <taxon>eudicotyledons</taxon>
        <taxon>Gunneridae</taxon>
        <taxon>Pentapetalae</taxon>
        <taxon>rosids</taxon>
        <taxon>malvids</taxon>
        <taxon>Brassicales</taxon>
        <taxon>Brassicaceae</taxon>
        <taxon>Camelineae</taxon>
        <taxon>Arabidopsis</taxon>
    </lineage>
</organism>
<evidence type="ECO:0000313" key="2">
    <source>
        <dbReference type="EMBL" id="VYS68473.1"/>
    </source>
</evidence>
<evidence type="ECO:0000256" key="1">
    <source>
        <dbReference type="SAM" id="MobiDB-lite"/>
    </source>
</evidence>
<feature type="compositionally biased region" description="Basic and acidic residues" evidence="1">
    <location>
        <begin position="50"/>
        <end position="62"/>
    </location>
</feature>
<name>A0A654G657_ARATH</name>
<feature type="compositionally biased region" description="Polar residues" evidence="1">
    <location>
        <begin position="10"/>
        <end position="23"/>
    </location>
</feature>